<comment type="caution">
    <text evidence="1">The sequence shown here is derived from an EMBL/GenBank/DDBJ whole genome shotgun (WGS) entry which is preliminary data.</text>
</comment>
<dbReference type="Proteomes" id="UP001266305">
    <property type="component" value="Unassembled WGS sequence"/>
</dbReference>
<organism evidence="1 2">
    <name type="scientific">Saguinus oedipus</name>
    <name type="common">Cotton-top tamarin</name>
    <name type="synonym">Oedipomidas oedipus</name>
    <dbReference type="NCBI Taxonomy" id="9490"/>
    <lineage>
        <taxon>Eukaryota</taxon>
        <taxon>Metazoa</taxon>
        <taxon>Chordata</taxon>
        <taxon>Craniata</taxon>
        <taxon>Vertebrata</taxon>
        <taxon>Euteleostomi</taxon>
        <taxon>Mammalia</taxon>
        <taxon>Eutheria</taxon>
        <taxon>Euarchontoglires</taxon>
        <taxon>Primates</taxon>
        <taxon>Haplorrhini</taxon>
        <taxon>Platyrrhini</taxon>
        <taxon>Cebidae</taxon>
        <taxon>Callitrichinae</taxon>
        <taxon>Saguinus</taxon>
    </lineage>
</organism>
<sequence length="127" mass="13815">MPVPPVRMMIQTETHTAELPRLTLTSKATGMVPCNSMEPLIEALTDTLLNGALLKAIQKGAVRTLPPAIQALSPCSLQNRDFQKAQVKSFFVSAVSAFYRAVEGLQTHVHRTLATYLHMQVISGLGT</sequence>
<protein>
    <submittedName>
        <fullName evidence="1">Uncharacterized protein</fullName>
    </submittedName>
</protein>
<proteinExistence type="predicted"/>
<gene>
    <name evidence="1" type="ORF">P7K49_008130</name>
</gene>
<accession>A0ABQ9VWV5</accession>
<name>A0ABQ9VWV5_SAGOE</name>
<evidence type="ECO:0000313" key="2">
    <source>
        <dbReference type="Proteomes" id="UP001266305"/>
    </source>
</evidence>
<keyword evidence="2" id="KW-1185">Reference proteome</keyword>
<dbReference type="EMBL" id="JASSZA010000004">
    <property type="protein sequence ID" value="KAK2113864.1"/>
    <property type="molecule type" value="Genomic_DNA"/>
</dbReference>
<reference evidence="1 2" key="1">
    <citation type="submission" date="2023-05" db="EMBL/GenBank/DDBJ databases">
        <title>B98-5 Cell Line De Novo Hybrid Assembly: An Optical Mapping Approach.</title>
        <authorList>
            <person name="Kananen K."/>
            <person name="Auerbach J.A."/>
            <person name="Kautto E."/>
            <person name="Blachly J.S."/>
        </authorList>
    </citation>
    <scope>NUCLEOTIDE SEQUENCE [LARGE SCALE GENOMIC DNA]</scope>
    <source>
        <strain evidence="1">B95-8</strain>
        <tissue evidence="1">Cell line</tissue>
    </source>
</reference>
<evidence type="ECO:0000313" key="1">
    <source>
        <dbReference type="EMBL" id="KAK2113864.1"/>
    </source>
</evidence>